<keyword evidence="2" id="KW-0479">Metal-binding</keyword>
<comment type="cofactor">
    <cofactor evidence="1">
        <name>[4Fe-4S] cluster</name>
        <dbReference type="ChEBI" id="CHEBI:49883"/>
    </cofactor>
</comment>
<dbReference type="OrthoDB" id="339325at2759"/>
<gene>
    <name evidence="4" type="ORF">IFM89_019971</name>
</gene>
<evidence type="ECO:0000259" key="3">
    <source>
        <dbReference type="Pfam" id="PF14381"/>
    </source>
</evidence>
<evidence type="ECO:0000313" key="4">
    <source>
        <dbReference type="EMBL" id="KAF9610106.1"/>
    </source>
</evidence>
<dbReference type="Gene3D" id="3.20.20.70">
    <property type="entry name" value="Aldolase class I"/>
    <property type="match status" value="1"/>
</dbReference>
<dbReference type="Proteomes" id="UP000631114">
    <property type="component" value="Unassembled WGS sequence"/>
</dbReference>
<dbReference type="GO" id="GO:0030488">
    <property type="term" value="P:tRNA methylation"/>
    <property type="evidence" value="ECO:0007669"/>
    <property type="project" value="TreeGrafter"/>
</dbReference>
<evidence type="ECO:0000256" key="2">
    <source>
        <dbReference type="ARBA" id="ARBA00022485"/>
    </source>
</evidence>
<keyword evidence="2" id="KW-0411">Iron-sulfur</keyword>
<keyword evidence="5" id="KW-1185">Reference proteome</keyword>
<accession>A0A835M470</accession>
<dbReference type="PANTHER" id="PTHR30544:SF5">
    <property type="entry name" value="RADICAL SAM CORE DOMAIN-CONTAINING PROTEIN"/>
    <property type="match status" value="1"/>
</dbReference>
<dbReference type="AlphaFoldDB" id="A0A835M470"/>
<dbReference type="InterPro" id="IPR040072">
    <property type="entry name" value="Methyltransferase_A"/>
</dbReference>
<dbReference type="InterPro" id="IPR013785">
    <property type="entry name" value="Aldolase_TIM"/>
</dbReference>
<dbReference type="EMBL" id="JADFTS010000004">
    <property type="protein sequence ID" value="KAF9610106.1"/>
    <property type="molecule type" value="Genomic_DNA"/>
</dbReference>
<reference evidence="4 5" key="1">
    <citation type="submission" date="2020-10" db="EMBL/GenBank/DDBJ databases">
        <title>The Coptis chinensis genome and diversification of protoberbering-type alkaloids.</title>
        <authorList>
            <person name="Wang B."/>
            <person name="Shu S."/>
            <person name="Song C."/>
            <person name="Liu Y."/>
        </authorList>
    </citation>
    <scope>NUCLEOTIDE SEQUENCE [LARGE SCALE GENOMIC DNA]</scope>
    <source>
        <strain evidence="4">HL-2020</strain>
        <tissue evidence="4">Leaf</tissue>
    </source>
</reference>
<protein>
    <recommendedName>
        <fullName evidence="3">EDR1/CTR1/ARMC3-like peptidase-like domain-containing protein</fullName>
    </recommendedName>
</protein>
<comment type="caution">
    <text evidence="4">The sequence shown here is derived from an EMBL/GenBank/DDBJ whole genome shotgun (WGS) entry which is preliminary data.</text>
</comment>
<dbReference type="Pfam" id="PF14381">
    <property type="entry name" value="EDR1_CTR1_ARMC3_pept"/>
    <property type="match status" value="1"/>
</dbReference>
<dbReference type="PANTHER" id="PTHR30544">
    <property type="entry name" value="23S RRNA METHYLTRANSFERASE"/>
    <property type="match status" value="1"/>
</dbReference>
<proteinExistence type="predicted"/>
<organism evidence="4 5">
    <name type="scientific">Coptis chinensis</name>
    <dbReference type="NCBI Taxonomy" id="261450"/>
    <lineage>
        <taxon>Eukaryota</taxon>
        <taxon>Viridiplantae</taxon>
        <taxon>Streptophyta</taxon>
        <taxon>Embryophyta</taxon>
        <taxon>Tracheophyta</taxon>
        <taxon>Spermatophyta</taxon>
        <taxon>Magnoliopsida</taxon>
        <taxon>Ranunculales</taxon>
        <taxon>Ranunculaceae</taxon>
        <taxon>Coptidoideae</taxon>
        <taxon>Coptis</taxon>
    </lineage>
</organism>
<name>A0A835M470_9MAGN</name>
<evidence type="ECO:0000313" key="5">
    <source>
        <dbReference type="Proteomes" id="UP000631114"/>
    </source>
</evidence>
<sequence>MLNTVPQAFRNDLQEAGYKVGRSPIHQVVTAADGTIKALIKLEDNRLIETVGIPVEDSKGSSRLTACVSSQVSDFYKCPSSELSPAKAAMDESSYMFENRGGQLLGQIRHGSCRPRAILFKVLADTVGLESRLMVGLPIERTDSYEHMSVIVVLKSVELLVDLMCFPGQLIPCSFMSHIAAAGESDLLRC</sequence>
<feature type="domain" description="EDR1/CTR1/ARMC3-like peptidase-like" evidence="3">
    <location>
        <begin position="55"/>
        <end position="171"/>
    </location>
</feature>
<dbReference type="GO" id="GO:0070475">
    <property type="term" value="P:rRNA base methylation"/>
    <property type="evidence" value="ECO:0007669"/>
    <property type="project" value="TreeGrafter"/>
</dbReference>
<dbReference type="GO" id="GO:0051539">
    <property type="term" value="F:4 iron, 4 sulfur cluster binding"/>
    <property type="evidence" value="ECO:0007669"/>
    <property type="project" value="UniProtKB-KW"/>
</dbReference>
<keyword evidence="2" id="KW-0408">Iron</keyword>
<keyword evidence="2" id="KW-0004">4Fe-4S</keyword>
<evidence type="ECO:0000256" key="1">
    <source>
        <dbReference type="ARBA" id="ARBA00001966"/>
    </source>
</evidence>
<dbReference type="InterPro" id="IPR055164">
    <property type="entry name" value="EDR1/CTR1/ARMC3-like_pept-like"/>
</dbReference>